<dbReference type="GO" id="GO:0005739">
    <property type="term" value="C:mitochondrion"/>
    <property type="evidence" value="ECO:0007669"/>
    <property type="project" value="UniProtKB-SubCell"/>
</dbReference>
<comment type="subcellular location">
    <subcellularLocation>
        <location evidence="1">Mitochondrion</location>
    </subcellularLocation>
</comment>
<keyword evidence="3 8" id="KW-0689">Ribosomal protein</keyword>
<dbReference type="GO" id="GO:0006412">
    <property type="term" value="P:translation"/>
    <property type="evidence" value="ECO:0007669"/>
    <property type="project" value="InterPro"/>
</dbReference>
<keyword evidence="4 8" id="KW-0496">Mitochondrion</keyword>
<dbReference type="GO" id="GO:1990904">
    <property type="term" value="C:ribonucleoprotein complex"/>
    <property type="evidence" value="ECO:0007669"/>
    <property type="project" value="UniProtKB-KW"/>
</dbReference>
<gene>
    <name evidence="8" type="ORF">RHTARS1M_14</name>
</gene>
<sequence length="204" mass="22131">MTTTYMFNKSNQMNTMSMQRQATSMIKAFFAKYKALVGKPVFSVTPDKVVITVFYYAPTEALSNSSIAALGNALTVCWGRTVELRLIRMAHSALDSSILAQYLTANGGKMSFARMLDMLKNTLPTVVSEGSVTDTLPTSHITGVELKLSGRLTTQRSGPRQTVSAGGLGSSAKGQSRTVDYSKYAGKNKLGAFTMKVWISQQSQ</sequence>
<organism evidence="8">
    <name type="scientific">Rhodotorula taiwanensis RS1</name>
    <dbReference type="NCBI Taxonomy" id="1246992"/>
    <lineage>
        <taxon>Eukaryota</taxon>
        <taxon>Fungi</taxon>
        <taxon>Dikarya</taxon>
        <taxon>Basidiomycota</taxon>
        <taxon>Pucciniomycotina</taxon>
        <taxon>Microbotryomycetes</taxon>
        <taxon>Sporidiobolales</taxon>
        <taxon>Sporidiobolaceae</taxon>
        <taxon>Rhodotorula</taxon>
    </lineage>
</organism>
<reference evidence="8" key="1">
    <citation type="submission" date="2012-11" db="EMBL/GenBank/DDBJ databases">
        <authorList>
            <person name="Zhao X."/>
        </authorList>
    </citation>
    <scope>NUCLEOTIDE SEQUENCE</scope>
</reference>
<dbReference type="Gene3D" id="3.30.1140.32">
    <property type="entry name" value="Ribosomal protein S3, C-terminal domain"/>
    <property type="match status" value="1"/>
</dbReference>
<geneLocation type="mitochondrion" evidence="8"/>
<dbReference type="InterPro" id="IPR036419">
    <property type="entry name" value="Ribosomal_S3_C_sf"/>
</dbReference>
<evidence type="ECO:0000256" key="5">
    <source>
        <dbReference type="ARBA" id="ARBA00023274"/>
    </source>
</evidence>
<dbReference type="GO" id="GO:0005840">
    <property type="term" value="C:ribosome"/>
    <property type="evidence" value="ECO:0007669"/>
    <property type="project" value="UniProtKB-KW"/>
</dbReference>
<accession>R4Z7V9</accession>
<evidence type="ECO:0000256" key="6">
    <source>
        <dbReference type="ARBA" id="ARBA00035157"/>
    </source>
</evidence>
<evidence type="ECO:0000256" key="3">
    <source>
        <dbReference type="ARBA" id="ARBA00022980"/>
    </source>
</evidence>
<evidence type="ECO:0000256" key="4">
    <source>
        <dbReference type="ARBA" id="ARBA00023128"/>
    </source>
</evidence>
<protein>
    <recommendedName>
        <fullName evidence="6">Small ribosomal subunit protein uS3m</fullName>
    </recommendedName>
</protein>
<dbReference type="SUPFAM" id="SSF54821">
    <property type="entry name" value="Ribosomal protein S3 C-terminal domain"/>
    <property type="match status" value="1"/>
</dbReference>
<evidence type="ECO:0000256" key="1">
    <source>
        <dbReference type="ARBA" id="ARBA00004173"/>
    </source>
</evidence>
<keyword evidence="5" id="KW-0687">Ribonucleoprotein</keyword>
<comment type="similarity">
    <text evidence="2">Belongs to the universal ribosomal protein uS3 family.</text>
</comment>
<dbReference type="InterPro" id="IPR007980">
    <property type="entry name" value="Ribosomal_uS3m_fun"/>
</dbReference>
<feature type="region of interest" description="Disordered" evidence="7">
    <location>
        <begin position="153"/>
        <end position="175"/>
    </location>
</feature>
<evidence type="ECO:0000256" key="2">
    <source>
        <dbReference type="ARBA" id="ARBA00010761"/>
    </source>
</evidence>
<dbReference type="AlphaFoldDB" id="R4Z7V9"/>
<name>R4Z7V9_9BASI</name>
<dbReference type="EMBL" id="HF558455">
    <property type="protein sequence ID" value="CCO62233.1"/>
    <property type="molecule type" value="Genomic_DNA"/>
</dbReference>
<dbReference type="GO" id="GO:0003735">
    <property type="term" value="F:structural constituent of ribosome"/>
    <property type="evidence" value="ECO:0007669"/>
    <property type="project" value="InterPro"/>
</dbReference>
<evidence type="ECO:0000256" key="7">
    <source>
        <dbReference type="SAM" id="MobiDB-lite"/>
    </source>
</evidence>
<proteinExistence type="inferred from homology"/>
<feature type="compositionally biased region" description="Polar residues" evidence="7">
    <location>
        <begin position="153"/>
        <end position="164"/>
    </location>
</feature>
<evidence type="ECO:0000313" key="8">
    <source>
        <dbReference type="EMBL" id="CCO62233.1"/>
    </source>
</evidence>
<dbReference type="Pfam" id="PF05316">
    <property type="entry name" value="VAR1"/>
    <property type="match status" value="1"/>
</dbReference>
<reference evidence="8" key="2">
    <citation type="journal article" date="2013" name="MicrobiologyOpen">
        <title>Complete mitochondrial genome of the aluminum-tolerant fungus Rhodotorula taiwanensis RS1 and comparative analysis of Basidiomycota mitochondrial genomes.</title>
        <authorList>
            <person name="Zhao X.Q."/>
            <person name="Aizawa T."/>
            <person name="Schneider J."/>
            <person name="Wang C."/>
            <person name="Shen R.F."/>
            <person name="Sunairi M."/>
        </authorList>
    </citation>
    <scope>NUCLEOTIDE SEQUENCE</scope>
</reference>